<dbReference type="InterPro" id="IPR010273">
    <property type="entry name" value="DUF881"/>
</dbReference>
<protein>
    <submittedName>
        <fullName evidence="4">DUF881 domain-containing protein</fullName>
    </submittedName>
</protein>
<sequence>MIAVEKKKKKKVKGKRVVLSLVLLVLGYMLSFSYHFTKSENEEADMTGSQWERDSALRSQLISMEERNRRLQKELDSKQGQVLQFEKDLSKEAQVYFNLAEDAEKYRMYLGKVAVLGKGVEVTLADGDYNPSEANVNSYIVHEHHVFKVINELYISGASAVAVNGQRLSHDSYILCNGPVIEIDGKQHPAPFIIEAIGDPEVLSSALNLTGGVKDSLVNENIQFSLEEKAEIKMEPNLGN</sequence>
<evidence type="ECO:0000313" key="5">
    <source>
        <dbReference type="Proteomes" id="UP000323732"/>
    </source>
</evidence>
<feature type="coiled-coil region" evidence="3">
    <location>
        <begin position="54"/>
        <end position="88"/>
    </location>
</feature>
<dbReference type="AlphaFoldDB" id="A0A5D4SIF0"/>
<comment type="similarity">
    <text evidence="1">Belongs to the UPF0749 family.</text>
</comment>
<comment type="caution">
    <text evidence="4">The sequence shown here is derived from an EMBL/GenBank/DDBJ whole genome shotgun (WGS) entry which is preliminary data.</text>
</comment>
<evidence type="ECO:0000256" key="1">
    <source>
        <dbReference type="ARBA" id="ARBA00009108"/>
    </source>
</evidence>
<gene>
    <name evidence="4" type="ORF">FZD47_15525</name>
</gene>
<dbReference type="EMBL" id="VTES01000004">
    <property type="protein sequence ID" value="TYS63069.1"/>
    <property type="molecule type" value="Genomic_DNA"/>
</dbReference>
<dbReference type="PANTHER" id="PTHR37313">
    <property type="entry name" value="UPF0749 PROTEIN RV1825"/>
    <property type="match status" value="1"/>
</dbReference>
<organism evidence="4 5">
    <name type="scientific">Bacillus infantis</name>
    <dbReference type="NCBI Taxonomy" id="324767"/>
    <lineage>
        <taxon>Bacteria</taxon>
        <taxon>Bacillati</taxon>
        <taxon>Bacillota</taxon>
        <taxon>Bacilli</taxon>
        <taxon>Bacillales</taxon>
        <taxon>Bacillaceae</taxon>
        <taxon>Bacillus</taxon>
    </lineage>
</organism>
<name>A0A5D4SIF0_9BACI</name>
<accession>A0A5D4SIF0</accession>
<dbReference type="Gene3D" id="3.30.70.1880">
    <property type="entry name" value="Protein of unknown function DUF881"/>
    <property type="match status" value="1"/>
</dbReference>
<dbReference type="PANTHER" id="PTHR37313:SF2">
    <property type="entry name" value="UPF0749 PROTEIN YLXX"/>
    <property type="match status" value="1"/>
</dbReference>
<proteinExistence type="inferred from homology"/>
<keyword evidence="3" id="KW-0175">Coiled coil</keyword>
<dbReference type="PROSITE" id="PS50889">
    <property type="entry name" value="S4"/>
    <property type="match status" value="1"/>
</dbReference>
<evidence type="ECO:0000256" key="3">
    <source>
        <dbReference type="SAM" id="Coils"/>
    </source>
</evidence>
<dbReference type="Proteomes" id="UP000323732">
    <property type="component" value="Unassembled WGS sequence"/>
</dbReference>
<dbReference type="GO" id="GO:0003723">
    <property type="term" value="F:RNA binding"/>
    <property type="evidence" value="ECO:0007669"/>
    <property type="project" value="UniProtKB-KW"/>
</dbReference>
<evidence type="ECO:0000313" key="4">
    <source>
        <dbReference type="EMBL" id="TYS63069.1"/>
    </source>
</evidence>
<evidence type="ECO:0000256" key="2">
    <source>
        <dbReference type="PROSITE-ProRule" id="PRU00182"/>
    </source>
</evidence>
<reference evidence="4 5" key="1">
    <citation type="submission" date="2019-08" db="EMBL/GenBank/DDBJ databases">
        <title>Bacillus genomes from the desert of Cuatro Cienegas, Coahuila.</title>
        <authorList>
            <person name="Olmedo-Alvarez G."/>
        </authorList>
    </citation>
    <scope>NUCLEOTIDE SEQUENCE [LARGE SCALE GENOMIC DNA]</scope>
    <source>
        <strain evidence="4 5">CH37_1T</strain>
    </source>
</reference>
<keyword evidence="2" id="KW-0694">RNA-binding</keyword>
<dbReference type="RefSeq" id="WP_148950232.1">
    <property type="nucleotide sequence ID" value="NZ_JAIVAO010000003.1"/>
</dbReference>
<dbReference type="Pfam" id="PF05949">
    <property type="entry name" value="DUF881"/>
    <property type="match status" value="1"/>
</dbReference>